<dbReference type="EMBL" id="FOXW01000001">
    <property type="protein sequence ID" value="SFQ01125.1"/>
    <property type="molecule type" value="Genomic_DNA"/>
</dbReference>
<evidence type="ECO:0000313" key="3">
    <source>
        <dbReference type="Proteomes" id="UP000199136"/>
    </source>
</evidence>
<evidence type="ECO:0000313" key="2">
    <source>
        <dbReference type="EMBL" id="SFQ01125.1"/>
    </source>
</evidence>
<feature type="transmembrane region" description="Helical" evidence="1">
    <location>
        <begin position="149"/>
        <end position="170"/>
    </location>
</feature>
<dbReference type="AlphaFoldDB" id="A0A1I5V0W2"/>
<feature type="transmembrane region" description="Helical" evidence="1">
    <location>
        <begin position="12"/>
        <end position="32"/>
    </location>
</feature>
<dbReference type="Pfam" id="PF12822">
    <property type="entry name" value="ECF_trnsprt"/>
    <property type="match status" value="1"/>
</dbReference>
<keyword evidence="1" id="KW-1133">Transmembrane helix</keyword>
<accession>A0A1I5V0W2</accession>
<dbReference type="RefSeq" id="WP_092479370.1">
    <property type="nucleotide sequence ID" value="NZ_FOXW01000001.1"/>
</dbReference>
<keyword evidence="3" id="KW-1185">Reference proteome</keyword>
<keyword evidence="1" id="KW-0472">Membrane</keyword>
<proteinExistence type="predicted"/>
<dbReference type="STRING" id="82801.SAMN04488506_0294"/>
<dbReference type="OrthoDB" id="5198189at2"/>
<gene>
    <name evidence="2" type="ORF">SAMN04488506_0294</name>
</gene>
<protein>
    <recommendedName>
        <fullName evidence="4">Energy-coupling factor transport system substrate-specific component</fullName>
    </recommendedName>
</protein>
<keyword evidence="1" id="KW-0812">Transmembrane</keyword>
<organism evidence="2 3">
    <name type="scientific">Desemzia incerta</name>
    <dbReference type="NCBI Taxonomy" id="82801"/>
    <lineage>
        <taxon>Bacteria</taxon>
        <taxon>Bacillati</taxon>
        <taxon>Bacillota</taxon>
        <taxon>Bacilli</taxon>
        <taxon>Lactobacillales</taxon>
        <taxon>Carnobacteriaceae</taxon>
        <taxon>Desemzia</taxon>
    </lineage>
</organism>
<dbReference type="Gene3D" id="1.10.1760.20">
    <property type="match status" value="1"/>
</dbReference>
<reference evidence="2 3" key="1">
    <citation type="submission" date="2016-10" db="EMBL/GenBank/DDBJ databases">
        <authorList>
            <person name="de Groot N.N."/>
        </authorList>
    </citation>
    <scope>NUCLEOTIDE SEQUENCE [LARGE SCALE GENOMIC DNA]</scope>
    <source>
        <strain evidence="2 3">DSM 20581</strain>
    </source>
</reference>
<sequence length="179" mass="20086">MPTNQPFRIRKVHHIALLGMLTTLCYVSRLVFQFLPNVQPVTVILLLITMLLGMKDGLIVSLLSVVISNINLGLGVWTLAQITSFSIIIILTGLINRYVSFERLPFFGMVFYAGLTGYIYGFIISAVQAPFFGIQNFWAYYLSGLPFDTLHAVGNSVFYLILAPILIPLIKKLMKSFYA</sequence>
<evidence type="ECO:0000256" key="1">
    <source>
        <dbReference type="SAM" id="Phobius"/>
    </source>
</evidence>
<feature type="transmembrane region" description="Helical" evidence="1">
    <location>
        <begin position="74"/>
        <end position="94"/>
    </location>
</feature>
<evidence type="ECO:0008006" key="4">
    <source>
        <dbReference type="Google" id="ProtNLM"/>
    </source>
</evidence>
<feature type="transmembrane region" description="Helical" evidence="1">
    <location>
        <begin position="106"/>
        <end position="129"/>
    </location>
</feature>
<dbReference type="GO" id="GO:0022857">
    <property type="term" value="F:transmembrane transporter activity"/>
    <property type="evidence" value="ECO:0007669"/>
    <property type="project" value="InterPro"/>
</dbReference>
<feature type="transmembrane region" description="Helical" evidence="1">
    <location>
        <begin position="44"/>
        <end position="68"/>
    </location>
</feature>
<name>A0A1I5V0W2_9LACT</name>
<dbReference type="InterPro" id="IPR024529">
    <property type="entry name" value="ECF_trnsprt_substrate-spec"/>
</dbReference>
<dbReference type="Proteomes" id="UP000199136">
    <property type="component" value="Unassembled WGS sequence"/>
</dbReference>